<dbReference type="InterPro" id="IPR018488">
    <property type="entry name" value="cNMP-bd_CS"/>
</dbReference>
<dbReference type="SUPFAM" id="SSF51206">
    <property type="entry name" value="cAMP-binding domain-like"/>
    <property type="match status" value="1"/>
</dbReference>
<dbReference type="InterPro" id="IPR018490">
    <property type="entry name" value="cNMP-bd_dom_sf"/>
</dbReference>
<keyword evidence="3" id="KW-0804">Transcription</keyword>
<dbReference type="Gene3D" id="2.60.120.10">
    <property type="entry name" value="Jelly Rolls"/>
    <property type="match status" value="1"/>
</dbReference>
<evidence type="ECO:0000256" key="3">
    <source>
        <dbReference type="ARBA" id="ARBA00023163"/>
    </source>
</evidence>
<feature type="domain" description="Cyclic nucleotide-binding" evidence="4">
    <location>
        <begin position="31"/>
        <end position="132"/>
    </location>
</feature>
<reference evidence="6 7" key="1">
    <citation type="submission" date="2019-10" db="EMBL/GenBank/DDBJ databases">
        <title>Paraburkholderia sp. isolated from nodules of Mimosa pudica from Brazilian Atlantic Forest soils.</title>
        <authorList>
            <person name="Paulitsch F."/>
            <person name="Hungria M."/>
            <person name="Dall'Agnol R."/>
        </authorList>
    </citation>
    <scope>NUCLEOTIDE SEQUENCE [LARGE SCALE GENOMIC DNA]</scope>
    <source>
        <strain evidence="6 7">CNPSo 3157</strain>
    </source>
</reference>
<dbReference type="CDD" id="cd00038">
    <property type="entry name" value="CAP_ED"/>
    <property type="match status" value="1"/>
</dbReference>
<evidence type="ECO:0000259" key="5">
    <source>
        <dbReference type="PROSITE" id="PS51063"/>
    </source>
</evidence>
<dbReference type="EMBL" id="WHNP01000069">
    <property type="protein sequence ID" value="MPW22532.1"/>
    <property type="molecule type" value="Genomic_DNA"/>
</dbReference>
<dbReference type="InterPro" id="IPR000595">
    <property type="entry name" value="cNMP-bd_dom"/>
</dbReference>
<dbReference type="InterPro" id="IPR014710">
    <property type="entry name" value="RmlC-like_jellyroll"/>
</dbReference>
<feature type="domain" description="HTH crp-type" evidence="5">
    <location>
        <begin position="146"/>
        <end position="218"/>
    </location>
</feature>
<evidence type="ECO:0000313" key="6">
    <source>
        <dbReference type="EMBL" id="MPW22532.1"/>
    </source>
</evidence>
<keyword evidence="7" id="KW-1185">Reference proteome</keyword>
<dbReference type="InterPro" id="IPR050397">
    <property type="entry name" value="Env_Response_Regulators"/>
</dbReference>
<evidence type="ECO:0000256" key="2">
    <source>
        <dbReference type="ARBA" id="ARBA00023125"/>
    </source>
</evidence>
<gene>
    <name evidence="6" type="ORF">GCT13_38380</name>
</gene>
<dbReference type="GO" id="GO:0003677">
    <property type="term" value="F:DNA binding"/>
    <property type="evidence" value="ECO:0007669"/>
    <property type="project" value="UniProtKB-KW"/>
</dbReference>
<evidence type="ECO:0000256" key="1">
    <source>
        <dbReference type="ARBA" id="ARBA00023015"/>
    </source>
</evidence>
<dbReference type="InterPro" id="IPR036390">
    <property type="entry name" value="WH_DNA-bd_sf"/>
</dbReference>
<evidence type="ECO:0000313" key="7">
    <source>
        <dbReference type="Proteomes" id="UP000484381"/>
    </source>
</evidence>
<evidence type="ECO:0000259" key="4">
    <source>
        <dbReference type="PROSITE" id="PS50042"/>
    </source>
</evidence>
<accession>A0A7X1NIC1</accession>
<dbReference type="PROSITE" id="PS00888">
    <property type="entry name" value="CNMP_BINDING_1"/>
    <property type="match status" value="1"/>
</dbReference>
<keyword evidence="2" id="KW-0238">DNA-binding</keyword>
<dbReference type="PANTHER" id="PTHR24567">
    <property type="entry name" value="CRP FAMILY TRANSCRIPTIONAL REGULATORY PROTEIN"/>
    <property type="match status" value="1"/>
</dbReference>
<dbReference type="PROSITE" id="PS51063">
    <property type="entry name" value="HTH_CRP_2"/>
    <property type="match status" value="1"/>
</dbReference>
<proteinExistence type="predicted"/>
<dbReference type="SMART" id="SM00419">
    <property type="entry name" value="HTH_CRP"/>
    <property type="match status" value="1"/>
</dbReference>
<dbReference type="RefSeq" id="WP_152767169.1">
    <property type="nucleotide sequence ID" value="NZ_WHNP01000069.1"/>
</dbReference>
<dbReference type="SUPFAM" id="SSF46785">
    <property type="entry name" value="Winged helix' DNA-binding domain"/>
    <property type="match status" value="1"/>
</dbReference>
<name>A0A7X1NIC1_9BURK</name>
<dbReference type="PROSITE" id="PS50042">
    <property type="entry name" value="CNMP_BINDING_3"/>
    <property type="match status" value="1"/>
</dbReference>
<dbReference type="InterPro" id="IPR012318">
    <property type="entry name" value="HTH_CRP"/>
</dbReference>
<dbReference type="AlphaFoldDB" id="A0A7X1NIC1"/>
<dbReference type="GO" id="GO:0005829">
    <property type="term" value="C:cytosol"/>
    <property type="evidence" value="ECO:0007669"/>
    <property type="project" value="TreeGrafter"/>
</dbReference>
<protein>
    <submittedName>
        <fullName evidence="6">Cyclic nucleotide-binding domain-containing protein</fullName>
    </submittedName>
</protein>
<comment type="caution">
    <text evidence="6">The sequence shown here is derived from an EMBL/GenBank/DDBJ whole genome shotgun (WGS) entry which is preliminary data.</text>
</comment>
<dbReference type="Pfam" id="PF00027">
    <property type="entry name" value="cNMP_binding"/>
    <property type="match status" value="1"/>
</dbReference>
<sequence length="228" mass="24632">MREYSLNGQQSLDAVLAPRHAKALGAAGRARSFATGEFICRQGDGARDVYLLKRGSVKTVMSNSAGQEALLRIHLPGSLLGLIALTANNVRDVSLIALEACDVVVIARDALIDLLRGDGDFALHVIRLVLERTRDFHARVAELSNDRVEQRLARALLSLSRPDPEDGSATGHAIALTHEELAQWINSRRQTVTAALSRLALAGIIARSEHRIVIADRARLTQLLSAGA</sequence>
<dbReference type="SMART" id="SM00100">
    <property type="entry name" value="cNMP"/>
    <property type="match status" value="1"/>
</dbReference>
<dbReference type="Proteomes" id="UP000484381">
    <property type="component" value="Unassembled WGS sequence"/>
</dbReference>
<dbReference type="Pfam" id="PF13545">
    <property type="entry name" value="HTH_Crp_2"/>
    <property type="match status" value="1"/>
</dbReference>
<organism evidence="6 7">
    <name type="scientific">Paraburkholderia franconis</name>
    <dbReference type="NCBI Taxonomy" id="2654983"/>
    <lineage>
        <taxon>Bacteria</taxon>
        <taxon>Pseudomonadati</taxon>
        <taxon>Pseudomonadota</taxon>
        <taxon>Betaproteobacteria</taxon>
        <taxon>Burkholderiales</taxon>
        <taxon>Burkholderiaceae</taxon>
        <taxon>Paraburkholderia</taxon>
    </lineage>
</organism>
<keyword evidence="1" id="KW-0805">Transcription regulation</keyword>
<dbReference type="GO" id="GO:0003700">
    <property type="term" value="F:DNA-binding transcription factor activity"/>
    <property type="evidence" value="ECO:0007669"/>
    <property type="project" value="TreeGrafter"/>
</dbReference>
<dbReference type="PANTHER" id="PTHR24567:SF74">
    <property type="entry name" value="HTH-TYPE TRANSCRIPTIONAL REGULATOR ARCR"/>
    <property type="match status" value="1"/>
</dbReference>